<dbReference type="Pfam" id="PF12912">
    <property type="entry name" value="N_NLPC_P60"/>
    <property type="match status" value="1"/>
</dbReference>
<dbReference type="PROSITE" id="PS51257">
    <property type="entry name" value="PROKAR_LIPOPROTEIN"/>
    <property type="match status" value="1"/>
</dbReference>
<dbReference type="GO" id="GO:0008234">
    <property type="term" value="F:cysteine-type peptidase activity"/>
    <property type="evidence" value="ECO:0007669"/>
    <property type="project" value="UniProtKB-KW"/>
</dbReference>
<dbReference type="Gene3D" id="3.90.1720.10">
    <property type="entry name" value="endopeptidase domain like (from Nostoc punctiforme)"/>
    <property type="match status" value="1"/>
</dbReference>
<organism evidence="9 10">
    <name type="scientific">Trichlorobacter thiogenes</name>
    <dbReference type="NCBI Taxonomy" id="115783"/>
    <lineage>
        <taxon>Bacteria</taxon>
        <taxon>Pseudomonadati</taxon>
        <taxon>Thermodesulfobacteriota</taxon>
        <taxon>Desulfuromonadia</taxon>
        <taxon>Geobacterales</taxon>
        <taxon>Geobacteraceae</taxon>
        <taxon>Trichlorobacter</taxon>
    </lineage>
</organism>
<dbReference type="Pfam" id="PF00877">
    <property type="entry name" value="NLPC_P60"/>
    <property type="match status" value="1"/>
</dbReference>
<dbReference type="PIRSF" id="PIRSF019015">
    <property type="entry name" value="P60_peptidase_YkfC"/>
    <property type="match status" value="1"/>
</dbReference>
<evidence type="ECO:0000313" key="10">
    <source>
        <dbReference type="Proteomes" id="UP000190102"/>
    </source>
</evidence>
<comment type="similarity">
    <text evidence="1">Belongs to the peptidase C40 family.</text>
</comment>
<feature type="domain" description="SH3b1" evidence="8">
    <location>
        <begin position="168"/>
        <end position="216"/>
    </location>
</feature>
<feature type="signal peptide" evidence="5">
    <location>
        <begin position="1"/>
        <end position="23"/>
    </location>
</feature>
<evidence type="ECO:0000256" key="3">
    <source>
        <dbReference type="ARBA" id="ARBA00022801"/>
    </source>
</evidence>
<dbReference type="InterPro" id="IPR039439">
    <property type="entry name" value="SH3b1_dom"/>
</dbReference>
<dbReference type="GO" id="GO:0006508">
    <property type="term" value="P:proteolysis"/>
    <property type="evidence" value="ECO:0007669"/>
    <property type="project" value="UniProtKB-KW"/>
</dbReference>
<sequence length="461" mass="51923">MTRTPFTCSIVAATLLFITAGCAPQHTAVLVKQGTTAASTDDFNRSKPEELPSEIEDIQKIPQNLRRFTATLQPLPTSEESANALRRFRTQHFSPWTEPQPTHNLTQSIQGMKDIAKTTWYGENRLKVKPERIKVILGHADLDQLPSMNQPGIAIAPTFMRGLPNLKPLYETSDDFPFDQLQYSEVKPNEPVRILHLSDTGAWAFVETAYGLGWVKAGTVLPVDRSMQQRLTSADLVVITMDFAVIRDDKGKAMPQPRIGALYPLVREEPDYWLVELAVPGEDDWATLKTARILKKDAQRFPLPFNAETVTHIGNELLKTPYGWGELFRDRDCSATTRDFFLPFGIWLPRNSREQLHSGPFVSLANLSKPDKEKLLIQQGVPFRTIVHRKGHIMLYAGLFDGRPVVLHTTWAIRFKTKSGQEEKFYVGRTVLTTLEAGFELPLSRGTLLDHVDGILTLPAK</sequence>
<evidence type="ECO:0000256" key="4">
    <source>
        <dbReference type="ARBA" id="ARBA00022807"/>
    </source>
</evidence>
<dbReference type="EMBL" id="FUWR01000012">
    <property type="protein sequence ID" value="SJZ98864.1"/>
    <property type="molecule type" value="Genomic_DNA"/>
</dbReference>
<dbReference type="InterPro" id="IPR000064">
    <property type="entry name" value="NLP_P60_dom"/>
</dbReference>
<keyword evidence="4" id="KW-0788">Thiol protease</keyword>
<proteinExistence type="inferred from homology"/>
<evidence type="ECO:0000256" key="1">
    <source>
        <dbReference type="ARBA" id="ARBA00007074"/>
    </source>
</evidence>
<evidence type="ECO:0000259" key="6">
    <source>
        <dbReference type="Pfam" id="PF00877"/>
    </source>
</evidence>
<keyword evidence="5" id="KW-0732">Signal</keyword>
<evidence type="ECO:0000259" key="7">
    <source>
        <dbReference type="Pfam" id="PF12912"/>
    </source>
</evidence>
<evidence type="ECO:0000256" key="5">
    <source>
        <dbReference type="SAM" id="SignalP"/>
    </source>
</evidence>
<feature type="domain" description="NLPC/P60 N-terminal" evidence="7">
    <location>
        <begin position="38"/>
        <end position="143"/>
    </location>
</feature>
<dbReference type="InterPro" id="IPR025606">
    <property type="entry name" value="NLPC/P60_N_dom"/>
</dbReference>
<dbReference type="SUPFAM" id="SSF54001">
    <property type="entry name" value="Cysteine proteinases"/>
    <property type="match status" value="1"/>
</dbReference>
<evidence type="ECO:0000259" key="8">
    <source>
        <dbReference type="Pfam" id="PF12913"/>
    </source>
</evidence>
<dbReference type="InterPro" id="IPR027017">
    <property type="entry name" value="P60_peptidase_YkfC"/>
</dbReference>
<reference evidence="10" key="1">
    <citation type="submission" date="2017-02" db="EMBL/GenBank/DDBJ databases">
        <authorList>
            <person name="Varghese N."/>
            <person name="Submissions S."/>
        </authorList>
    </citation>
    <scope>NUCLEOTIDE SEQUENCE [LARGE SCALE GENOMIC DNA]</scope>
    <source>
        <strain evidence="10">ATCC BAA-34</strain>
    </source>
</reference>
<protein>
    <submittedName>
        <fullName evidence="9">Cell wall-associated hydrolase, NlpC family</fullName>
    </submittedName>
</protein>
<name>A0A1T4Q5C3_9BACT</name>
<keyword evidence="3 9" id="KW-0378">Hydrolase</keyword>
<feature type="chain" id="PRO_5012639900" evidence="5">
    <location>
        <begin position="24"/>
        <end position="461"/>
    </location>
</feature>
<feature type="domain" description="NlpC/P60" evidence="6">
    <location>
        <begin position="320"/>
        <end position="398"/>
    </location>
</feature>
<dbReference type="Proteomes" id="UP000190102">
    <property type="component" value="Unassembled WGS sequence"/>
</dbReference>
<dbReference type="AlphaFoldDB" id="A0A1T4Q5C3"/>
<keyword evidence="2" id="KW-0645">Protease</keyword>
<evidence type="ECO:0000313" key="9">
    <source>
        <dbReference type="EMBL" id="SJZ98864.1"/>
    </source>
</evidence>
<dbReference type="RefSeq" id="WP_161947487.1">
    <property type="nucleotide sequence ID" value="NZ_FUWR01000012.1"/>
</dbReference>
<dbReference type="STRING" id="115783.SAMN02745119_02239"/>
<accession>A0A1T4Q5C3</accession>
<keyword evidence="10" id="KW-1185">Reference proteome</keyword>
<dbReference type="InterPro" id="IPR038765">
    <property type="entry name" value="Papain-like_cys_pep_sf"/>
</dbReference>
<evidence type="ECO:0000256" key="2">
    <source>
        <dbReference type="ARBA" id="ARBA00022670"/>
    </source>
</evidence>
<dbReference type="Pfam" id="PF12913">
    <property type="entry name" value="SH3_6"/>
    <property type="match status" value="1"/>
</dbReference>
<gene>
    <name evidence="9" type="ORF">SAMN02745119_02239</name>
</gene>